<evidence type="ECO:0000313" key="1">
    <source>
        <dbReference type="EMBL" id="GAA1825033.1"/>
    </source>
</evidence>
<dbReference type="Proteomes" id="UP001501746">
    <property type="component" value="Unassembled WGS sequence"/>
</dbReference>
<proteinExistence type="predicted"/>
<dbReference type="EMBL" id="BAAANK010000001">
    <property type="protein sequence ID" value="GAA1825033.1"/>
    <property type="molecule type" value="Genomic_DNA"/>
</dbReference>
<reference evidence="1 2" key="1">
    <citation type="journal article" date="2019" name="Int. J. Syst. Evol. Microbiol.">
        <title>The Global Catalogue of Microorganisms (GCM) 10K type strain sequencing project: providing services to taxonomists for standard genome sequencing and annotation.</title>
        <authorList>
            <consortium name="The Broad Institute Genomics Platform"/>
            <consortium name="The Broad Institute Genome Sequencing Center for Infectious Disease"/>
            <person name="Wu L."/>
            <person name="Ma J."/>
        </authorList>
    </citation>
    <scope>NUCLEOTIDE SEQUENCE [LARGE SCALE GENOMIC DNA]</scope>
    <source>
        <strain evidence="1 2">JCM 14323</strain>
    </source>
</reference>
<gene>
    <name evidence="1" type="ORF">GCM10009750_05030</name>
</gene>
<comment type="caution">
    <text evidence="1">The sequence shown here is derived from an EMBL/GenBank/DDBJ whole genome shotgun (WGS) entry which is preliminary data.</text>
</comment>
<keyword evidence="2" id="KW-1185">Reference proteome</keyword>
<sequence length="200" mass="20933">MSTRTPEQARKRRLITGIALASVAVLGVGAAITTAAWTDDVWFSATANTSSIELYGALGDTAPALDPANWEEADDEGTAIVIPAASFADLVPEETRAVQIWLWNDSTVDLSVELATLTLTGNPLFDPSATAPSSPAAIGVFTDETGTTEYTTTVIPAGTTLGLWVVVQTPDWVSPDDDAMQDVDSPVVPLQFIGSTVPTP</sequence>
<accession>A0ABN2MH16</accession>
<evidence type="ECO:0000313" key="2">
    <source>
        <dbReference type="Proteomes" id="UP001501746"/>
    </source>
</evidence>
<name>A0ABN2MH16_9MICO</name>
<organism evidence="1 2">
    <name type="scientific">Agromyces salentinus</name>
    <dbReference type="NCBI Taxonomy" id="269421"/>
    <lineage>
        <taxon>Bacteria</taxon>
        <taxon>Bacillati</taxon>
        <taxon>Actinomycetota</taxon>
        <taxon>Actinomycetes</taxon>
        <taxon>Micrococcales</taxon>
        <taxon>Microbacteriaceae</taxon>
        <taxon>Agromyces</taxon>
    </lineage>
</organism>
<protein>
    <recommendedName>
        <fullName evidence="3">Ribosomally synthesized peptide with SipW-like signal peptide</fullName>
    </recommendedName>
</protein>
<dbReference type="RefSeq" id="WP_157425999.1">
    <property type="nucleotide sequence ID" value="NZ_BAAANK010000001.1"/>
</dbReference>
<evidence type="ECO:0008006" key="3">
    <source>
        <dbReference type="Google" id="ProtNLM"/>
    </source>
</evidence>